<organism evidence="1 2">
    <name type="scientific">Ciceribacter naphthalenivorans</name>
    <dbReference type="NCBI Taxonomy" id="1118451"/>
    <lineage>
        <taxon>Bacteria</taxon>
        <taxon>Pseudomonadati</taxon>
        <taxon>Pseudomonadota</taxon>
        <taxon>Alphaproteobacteria</taxon>
        <taxon>Hyphomicrobiales</taxon>
        <taxon>Rhizobiaceae</taxon>
        <taxon>Ciceribacter</taxon>
    </lineage>
</organism>
<reference evidence="1 2" key="1">
    <citation type="submission" date="2019-07" db="EMBL/GenBank/DDBJ databases">
        <title>Whole genome shotgun sequence of Rhizobium naphthalenivorans NBRC 107585.</title>
        <authorList>
            <person name="Hosoyama A."/>
            <person name="Uohara A."/>
            <person name="Ohji S."/>
            <person name="Ichikawa N."/>
        </authorList>
    </citation>
    <scope>NUCLEOTIDE SEQUENCE [LARGE SCALE GENOMIC DNA]</scope>
    <source>
        <strain evidence="1 2">NBRC 107585</strain>
    </source>
</reference>
<sequence length="357" mass="40098">MDDLETTIVINPAIPLTDITELERLVLSSVFDAGEVDNALLLYTDSGAALTFSLAAGDLSVAYETSRRSPKSELNRIVAECWRDQIDGRDRIEIDLRPSSWEFILQDIVARSETLSEVRVLEWSRHPSQRPDSFAACVMLITATECAGRSSGDLFEELRAANEVQRPAEGLRYLPGAPDLSKADPVLERMRGAIDRQMTGRLPHDQFLLDAGGRNSLTTIRRFIESFATPAPAIADIDSRQLDAALCCWEAMQDYRILFEHDKPLVRNIHALMLLWTQLGSIELRRWARPAAICALQIHDHLGRELIDRHAPFDYGFIPAVLEVLEWTENGPDFATPLEDAAARVLKKLEMHEGGRR</sequence>
<accession>A0A512HPD4</accession>
<dbReference type="AlphaFoldDB" id="A0A512HPD4"/>
<evidence type="ECO:0000313" key="1">
    <source>
        <dbReference type="EMBL" id="GEO87250.1"/>
    </source>
</evidence>
<dbReference type="RefSeq" id="WP_055971800.1">
    <property type="nucleotide sequence ID" value="NZ_BJZP01000033.1"/>
</dbReference>
<dbReference type="Proteomes" id="UP000321717">
    <property type="component" value="Unassembled WGS sequence"/>
</dbReference>
<name>A0A512HPD4_9HYPH</name>
<comment type="caution">
    <text evidence="1">The sequence shown here is derived from an EMBL/GenBank/DDBJ whole genome shotgun (WGS) entry which is preliminary data.</text>
</comment>
<dbReference type="EMBL" id="BJZP01000033">
    <property type="protein sequence ID" value="GEO87250.1"/>
    <property type="molecule type" value="Genomic_DNA"/>
</dbReference>
<evidence type="ECO:0000313" key="2">
    <source>
        <dbReference type="Proteomes" id="UP000321717"/>
    </source>
</evidence>
<gene>
    <name evidence="1" type="ORF">RNA01_41820</name>
</gene>
<proteinExistence type="predicted"/>
<keyword evidence="2" id="KW-1185">Reference proteome</keyword>
<dbReference type="OrthoDB" id="7472639at2"/>
<protein>
    <submittedName>
        <fullName evidence="1">Uncharacterized protein</fullName>
    </submittedName>
</protein>